<proteinExistence type="predicted"/>
<dbReference type="GO" id="GO:0032266">
    <property type="term" value="F:phosphatidylinositol-3-phosphate binding"/>
    <property type="evidence" value="ECO:0007669"/>
    <property type="project" value="InterPro"/>
</dbReference>
<dbReference type="SMR" id="B4NAX4"/>
<dbReference type="PANTHER" id="PTHR46591:SF1">
    <property type="entry name" value="ZINC FINGER FYVE DOMAIN-CONTAINING PROTEIN 26"/>
    <property type="match status" value="1"/>
</dbReference>
<evidence type="ECO:0000256" key="2">
    <source>
        <dbReference type="ARBA" id="ARBA00022723"/>
    </source>
</evidence>
<dbReference type="eggNOG" id="KOG1811">
    <property type="taxonomic scope" value="Eukaryota"/>
</dbReference>
<keyword evidence="1" id="KW-0597">Phosphoprotein</keyword>
<dbReference type="InterPro" id="IPR057946">
    <property type="entry name" value="TPR_ZFYVE26"/>
</dbReference>
<feature type="region of interest" description="Disordered" evidence="6">
    <location>
        <begin position="523"/>
        <end position="560"/>
    </location>
</feature>
<evidence type="ECO:0000256" key="5">
    <source>
        <dbReference type="PROSITE-ProRule" id="PRU00091"/>
    </source>
</evidence>
<dbReference type="STRING" id="7260.B4NAX4"/>
<evidence type="ECO:0000256" key="3">
    <source>
        <dbReference type="ARBA" id="ARBA00022771"/>
    </source>
</evidence>
<dbReference type="OrthoDB" id="1936617at2759"/>
<gene>
    <name evidence="8" type="primary">Dwil\GK11293</name>
    <name evidence="8" type="ORF">Dwil_GK11293</name>
</gene>
<dbReference type="GO" id="GO:0032465">
    <property type="term" value="P:regulation of cytokinesis"/>
    <property type="evidence" value="ECO:0007669"/>
    <property type="project" value="TreeGrafter"/>
</dbReference>
<feature type="compositionally biased region" description="Basic and acidic residues" evidence="6">
    <location>
        <begin position="523"/>
        <end position="536"/>
    </location>
</feature>
<dbReference type="GO" id="GO:0030496">
    <property type="term" value="C:midbody"/>
    <property type="evidence" value="ECO:0007669"/>
    <property type="project" value="TreeGrafter"/>
</dbReference>
<dbReference type="GO" id="GO:0008270">
    <property type="term" value="F:zinc ion binding"/>
    <property type="evidence" value="ECO:0007669"/>
    <property type="project" value="UniProtKB-KW"/>
</dbReference>
<dbReference type="GO" id="GO:0005813">
    <property type="term" value="C:centrosome"/>
    <property type="evidence" value="ECO:0007669"/>
    <property type="project" value="TreeGrafter"/>
</dbReference>
<keyword evidence="9" id="KW-1185">Reference proteome</keyword>
<dbReference type="GO" id="GO:0006914">
    <property type="term" value="P:autophagy"/>
    <property type="evidence" value="ECO:0007669"/>
    <property type="project" value="EnsemblMetazoa"/>
</dbReference>
<keyword evidence="3 5" id="KW-0863">Zinc-finger</keyword>
<organism evidence="8 9">
    <name type="scientific">Drosophila willistoni</name>
    <name type="common">Fruit fly</name>
    <dbReference type="NCBI Taxonomy" id="7260"/>
    <lineage>
        <taxon>Eukaryota</taxon>
        <taxon>Metazoa</taxon>
        <taxon>Ecdysozoa</taxon>
        <taxon>Arthropoda</taxon>
        <taxon>Hexapoda</taxon>
        <taxon>Insecta</taxon>
        <taxon>Pterygota</taxon>
        <taxon>Neoptera</taxon>
        <taxon>Endopterygota</taxon>
        <taxon>Diptera</taxon>
        <taxon>Brachycera</taxon>
        <taxon>Muscomorpha</taxon>
        <taxon>Ephydroidea</taxon>
        <taxon>Drosophilidae</taxon>
        <taxon>Drosophila</taxon>
        <taxon>Sophophora</taxon>
    </lineage>
</organism>
<keyword evidence="4" id="KW-0862">Zinc</keyword>
<dbReference type="HOGENOM" id="CLU_230725_0_0_1"/>
<dbReference type="InterPro" id="IPR000306">
    <property type="entry name" value="Znf_FYVE"/>
</dbReference>
<dbReference type="PROSITE" id="PS50178">
    <property type="entry name" value="ZF_FYVE"/>
    <property type="match status" value="1"/>
</dbReference>
<feature type="compositionally biased region" description="Basic residues" evidence="6">
    <location>
        <begin position="541"/>
        <end position="550"/>
    </location>
</feature>
<dbReference type="PANTHER" id="PTHR46591">
    <property type="entry name" value="ZINC FINGER FYVE DOMAIN-CONTAINING PROTEIN 26"/>
    <property type="match status" value="1"/>
</dbReference>
<dbReference type="InterPro" id="IPR013083">
    <property type="entry name" value="Znf_RING/FYVE/PHD"/>
</dbReference>
<dbReference type="GO" id="GO:0005765">
    <property type="term" value="C:lysosomal membrane"/>
    <property type="evidence" value="ECO:0007669"/>
    <property type="project" value="TreeGrafter"/>
</dbReference>
<feature type="domain" description="FYVE-type" evidence="7">
    <location>
        <begin position="1448"/>
        <end position="1504"/>
    </location>
</feature>
<dbReference type="SMART" id="SM00064">
    <property type="entry name" value="FYVE"/>
    <property type="match status" value="1"/>
</dbReference>
<dbReference type="KEGG" id="dwi:6646897"/>
<evidence type="ECO:0000313" key="8">
    <source>
        <dbReference type="EMBL" id="EDW80938.2"/>
    </source>
</evidence>
<feature type="region of interest" description="Disordered" evidence="6">
    <location>
        <begin position="401"/>
        <end position="421"/>
    </location>
</feature>
<dbReference type="InterPro" id="IPR011011">
    <property type="entry name" value="Znf_FYVE_PHD"/>
</dbReference>
<dbReference type="SUPFAM" id="SSF57903">
    <property type="entry name" value="FYVE/PHD zinc finger"/>
    <property type="match status" value="1"/>
</dbReference>
<dbReference type="Gene3D" id="3.30.40.10">
    <property type="entry name" value="Zinc/RING finger domain, C3HC4 (zinc finger)"/>
    <property type="match status" value="1"/>
</dbReference>
<evidence type="ECO:0000259" key="7">
    <source>
        <dbReference type="PROSITE" id="PS50178"/>
    </source>
</evidence>
<dbReference type="InterPro" id="IPR017455">
    <property type="entry name" value="Znf_FYVE-rel"/>
</dbReference>
<accession>B4NAX4</accession>
<feature type="compositionally biased region" description="Acidic residues" evidence="6">
    <location>
        <begin position="405"/>
        <end position="421"/>
    </location>
</feature>
<keyword evidence="2" id="KW-0479">Metal-binding</keyword>
<dbReference type="Proteomes" id="UP000007798">
    <property type="component" value="Unassembled WGS sequence"/>
</dbReference>
<dbReference type="GO" id="GO:0000281">
    <property type="term" value="P:mitotic cytokinesis"/>
    <property type="evidence" value="ECO:0007669"/>
    <property type="project" value="InterPro"/>
</dbReference>
<dbReference type="FunCoup" id="B4NAX4">
    <property type="interactions" value="22"/>
</dbReference>
<name>B4NAX4_DROWI</name>
<protein>
    <recommendedName>
        <fullName evidence="7">FYVE-type domain-containing protein</fullName>
    </recommendedName>
</protein>
<dbReference type="InterPro" id="IPR028730">
    <property type="entry name" value="ZFYVE26"/>
</dbReference>
<sequence>MVEMANQEDNVRQLLELLPLADQQIFQSLIKCVTGCSGEVGAGGSLKCYSDHLISLLLSTPYPTLLVLNHILPKSKYIVGRIITLAIQQILDDHETTSPSSLSNFYCVLANLPQSILDEAHSVQHRLLECLLSQNNQSAERLMLALLARPNGSMLDEVLRRQEQSELWMPVPPTKEIVLCLAHQRREHFVPKLSKQLKSYGAIEDRTLRNTLLILKLANEFAHGMQTIDELAVLDIPLEDFDVTAVPQDDLQQVHGFFYADFQRLSVLLEFFRNQDDLSKVIKVEQLLRAPGVLSLIYDYGIVCDSEKLFRLIEDTYKWQKLTPALKCLHHQEIETLSYYTALSHVYNLILEQDKSISMVSLSAQLRQIHQLGTLCSLLEDIFQMVFLRWEQLDQRTAMRHSEQDCDEEEDDEDCDGDDNADVMPSRQVNHRRRCGFICRAITLQSLFTFLKSFVTKKLHSQDYKCSTEQARFQRLVDSISETLWKLGVLQKIDESLTKSTPLLSCQLELELQLVQMHCNAKEKASSDDESRERNHASSLTRRKSRKQRRAASFSGAKTVPDADPTLEQCRARAQLLTKNRATSVNCAAVQISEHRSIIPKMLSTPEQLAIMALALKNFTDVKAIIEIFHLEQSQLNRELQFMEQQQLIKQKLATIYANYQALEVKGQSRDNTTVEQIKDVAAKGFELSKIISVVDNFAQAQKLQQSDELKNLLQRHVVNRQYSFLQQFEERNLNALIICDLIVNLKFNREITSNLLLVIRRQQQQKQKAKQSGDGESGNASPEIGAMHLLQNLCECMRLLERAGRQPGLNELLYKQTYPLRPTALALQLQREAAFGTLFKKESSEYVHCQELRSHGTLFQQLRSRHNYFLRFYGYMQQLTRLLQLRDPNLEYQNTRLLQYNPIEVIGDLIYDGDITPLEIESNVAALHLNLVHVIALNICPQLGGEGPPKRKSRLVSPQKQETIHNYIVQHNQLLAQLLLSVQKGELQSGSCDLNFSCLAQLMELDEMDILACMHEGNRVLASLNAYKIDIKSLEHLVPDREMELRILLLGICGKGEPTRQRIDYLIRHLVENTGFTKDSRNIQLVVHMFDLGERARLLSDFFTKITSSQLAKELIERTLKHKQANLNIPDALRHQLESTLPDITIYAKVSSILQFESWPQAYDFGRQTPNVIFEQLLQRQRYELCLQWCRVINLARSTGQQKTCQLILLDALLILRDDEDVDCHLLEIVELFPPSIMVNLLDTHKDKFNSLSLLQWVINYLETHARDPRPYRNYQLSLELLRQLTIDERHQFWPLMRCPLLIFEQLVMNSRFELLTKLLEAARAKIDATKPIGPCPYCFEKFGHTYGVYTKSPDTKLRFQLGQTPTEAFILLNFNSYQQDHCITHECLDLLLRIYASKALDCRIANVRGASEPSSMLTDVQNSLDSLCGAFVMPKQAPHRDQWIPDEQATHCMCCRRAAFTMLMRRHHCRRCGRVVCYACSSQRIRIPELYDEVEVRVCNDCWGASGSAMNAVDPMEPSVPFDESANLRQSYSIDYYKWRLSGVITHDKMLREEFSYDHAPSVALSLSILRHHKNERHCAELLLYHCRNLEKLMVPNPEVDYELVAKMINCLASAGKFENIQTQSEIIMSVVQHGCESLIPACPLDDDSLRKLADVLVEAEHWTLALEVHLKCGFATTGVMAAHGLACLRAGCYDAAREKFAHCMTRLSSEQLNACLYKNIFEAGTAETILLPKRRPNRGPPLLQEILKLIASLPQTQTQPETLQRASLIRNLSTSSASLFSRRREPNIQHLSLQEPALNVMNSLASLKNISRGNYGSMGQEDSGNRRQSRSFEESMHYVLTYGSHADILQLLMQHEEQRAALRYWQQQQLDANLFIQHIFLVALVQGRLPVMVEDLQQLDDSQMNAWRLPLLQTCRHLEQQQQLNSLYQLQLLLKDPIRASMTCVKFYALNCENFQRLHANSQHLLSAQMHLQGELDLSQWEHLQHEQGRRSSIANSKAAGGTCFAMQMDARALNGHINTIRRQMEVAKFLSRCEQDQPSRESLYTLKILKQIRLDTSQGTLPTLFEGATARVHLCILVLLCGKNIDEGFGLAYGILQDYKLEPIKVFGATAKYLARNERLSEVERLLDCIASNNGGPGTTAEYDEIISIAINAAIHTHLPETKLILDRLIKRIASVELRISSFIYLGQLKSAYLLAHKHERLLDIRKILRQAELTNQIHIKKLCERKLQIQNNLKRSAL</sequence>
<reference evidence="8 9" key="1">
    <citation type="journal article" date="2007" name="Nature">
        <title>Evolution of genes and genomes on the Drosophila phylogeny.</title>
        <authorList>
            <consortium name="Drosophila 12 Genomes Consortium"/>
            <person name="Clark A.G."/>
            <person name="Eisen M.B."/>
            <person name="Smith D.R."/>
            <person name="Bergman C.M."/>
            <person name="Oliver B."/>
            <person name="Markow T.A."/>
            <person name="Kaufman T.C."/>
            <person name="Kellis M."/>
            <person name="Gelbart W."/>
            <person name="Iyer V.N."/>
            <person name="Pollard D.A."/>
            <person name="Sackton T.B."/>
            <person name="Larracuente A.M."/>
            <person name="Singh N.D."/>
            <person name="Abad J.P."/>
            <person name="Abt D.N."/>
            <person name="Adryan B."/>
            <person name="Aguade M."/>
            <person name="Akashi H."/>
            <person name="Anderson W.W."/>
            <person name="Aquadro C.F."/>
            <person name="Ardell D.H."/>
            <person name="Arguello R."/>
            <person name="Artieri C.G."/>
            <person name="Barbash D.A."/>
            <person name="Barker D."/>
            <person name="Barsanti P."/>
            <person name="Batterham P."/>
            <person name="Batzoglou S."/>
            <person name="Begun D."/>
            <person name="Bhutkar A."/>
            <person name="Blanco E."/>
            <person name="Bosak S.A."/>
            <person name="Bradley R.K."/>
            <person name="Brand A.D."/>
            <person name="Brent M.R."/>
            <person name="Brooks A.N."/>
            <person name="Brown R.H."/>
            <person name="Butlin R.K."/>
            <person name="Caggese C."/>
            <person name="Calvi B.R."/>
            <person name="Bernardo de Carvalho A."/>
            <person name="Caspi A."/>
            <person name="Castrezana S."/>
            <person name="Celniker S.E."/>
            <person name="Chang J.L."/>
            <person name="Chapple C."/>
            <person name="Chatterji S."/>
            <person name="Chinwalla A."/>
            <person name="Civetta A."/>
            <person name="Clifton S.W."/>
            <person name="Comeron J.M."/>
            <person name="Costello J.C."/>
            <person name="Coyne J.A."/>
            <person name="Daub J."/>
            <person name="David R.G."/>
            <person name="Delcher A.L."/>
            <person name="Delehaunty K."/>
            <person name="Do C.B."/>
            <person name="Ebling H."/>
            <person name="Edwards K."/>
            <person name="Eickbush T."/>
            <person name="Evans J.D."/>
            <person name="Filipski A."/>
            <person name="Findeiss S."/>
            <person name="Freyhult E."/>
            <person name="Fulton L."/>
            <person name="Fulton R."/>
            <person name="Garcia A.C."/>
            <person name="Gardiner A."/>
            <person name="Garfield D.A."/>
            <person name="Garvin B.E."/>
            <person name="Gibson G."/>
            <person name="Gilbert D."/>
            <person name="Gnerre S."/>
            <person name="Godfrey J."/>
            <person name="Good R."/>
            <person name="Gotea V."/>
            <person name="Gravely B."/>
            <person name="Greenberg A.J."/>
            <person name="Griffiths-Jones S."/>
            <person name="Gross S."/>
            <person name="Guigo R."/>
            <person name="Gustafson E.A."/>
            <person name="Haerty W."/>
            <person name="Hahn M.W."/>
            <person name="Halligan D.L."/>
            <person name="Halpern A.L."/>
            <person name="Halter G.M."/>
            <person name="Han M.V."/>
            <person name="Heger A."/>
            <person name="Hillier L."/>
            <person name="Hinrichs A.S."/>
            <person name="Holmes I."/>
            <person name="Hoskins R.A."/>
            <person name="Hubisz M.J."/>
            <person name="Hultmark D."/>
            <person name="Huntley M.A."/>
            <person name="Jaffe D.B."/>
            <person name="Jagadeeshan S."/>
            <person name="Jeck W.R."/>
            <person name="Johnson J."/>
            <person name="Jones C.D."/>
            <person name="Jordan W.C."/>
            <person name="Karpen G.H."/>
            <person name="Kataoka E."/>
            <person name="Keightley P.D."/>
            <person name="Kheradpour P."/>
            <person name="Kirkness E.F."/>
            <person name="Koerich L.B."/>
            <person name="Kristiansen K."/>
            <person name="Kudrna D."/>
            <person name="Kulathinal R.J."/>
            <person name="Kumar S."/>
            <person name="Kwok R."/>
            <person name="Lander E."/>
            <person name="Langley C.H."/>
            <person name="Lapoint R."/>
            <person name="Lazzaro B.P."/>
            <person name="Lee S.J."/>
            <person name="Levesque L."/>
            <person name="Li R."/>
            <person name="Lin C.F."/>
            <person name="Lin M.F."/>
            <person name="Lindblad-Toh K."/>
            <person name="Llopart A."/>
            <person name="Long M."/>
            <person name="Low L."/>
            <person name="Lozovsky E."/>
            <person name="Lu J."/>
            <person name="Luo M."/>
            <person name="Machado C.A."/>
            <person name="Makalowski W."/>
            <person name="Marzo M."/>
            <person name="Matsuda M."/>
            <person name="Matzkin L."/>
            <person name="McAllister B."/>
            <person name="McBride C.S."/>
            <person name="McKernan B."/>
            <person name="McKernan K."/>
            <person name="Mendez-Lago M."/>
            <person name="Minx P."/>
            <person name="Mollenhauer M.U."/>
            <person name="Montooth K."/>
            <person name="Mount S.M."/>
            <person name="Mu X."/>
            <person name="Myers E."/>
            <person name="Negre B."/>
            <person name="Newfeld S."/>
            <person name="Nielsen R."/>
            <person name="Noor M.A."/>
            <person name="O'Grady P."/>
            <person name="Pachter L."/>
            <person name="Papaceit M."/>
            <person name="Parisi M.J."/>
            <person name="Parisi M."/>
            <person name="Parts L."/>
            <person name="Pedersen J.S."/>
            <person name="Pesole G."/>
            <person name="Phillippy A.M."/>
            <person name="Ponting C.P."/>
            <person name="Pop M."/>
            <person name="Porcelli D."/>
            <person name="Powell J.R."/>
            <person name="Prohaska S."/>
            <person name="Pruitt K."/>
            <person name="Puig M."/>
            <person name="Quesneville H."/>
            <person name="Ram K.R."/>
            <person name="Rand D."/>
            <person name="Rasmussen M.D."/>
            <person name="Reed L.K."/>
            <person name="Reenan R."/>
            <person name="Reily A."/>
            <person name="Remington K.A."/>
            <person name="Rieger T.T."/>
            <person name="Ritchie M.G."/>
            <person name="Robin C."/>
            <person name="Rogers Y.H."/>
            <person name="Rohde C."/>
            <person name="Rozas J."/>
            <person name="Rubenfield M.J."/>
            <person name="Ruiz A."/>
            <person name="Russo S."/>
            <person name="Salzberg S.L."/>
            <person name="Sanchez-Gracia A."/>
            <person name="Saranga D.J."/>
            <person name="Sato H."/>
            <person name="Schaeffer S.W."/>
            <person name="Schatz M.C."/>
            <person name="Schlenke T."/>
            <person name="Schwartz R."/>
            <person name="Segarra C."/>
            <person name="Singh R.S."/>
            <person name="Sirot L."/>
            <person name="Sirota M."/>
            <person name="Sisneros N.B."/>
            <person name="Smith C.D."/>
            <person name="Smith T.F."/>
            <person name="Spieth J."/>
            <person name="Stage D.E."/>
            <person name="Stark A."/>
            <person name="Stephan W."/>
            <person name="Strausberg R.L."/>
            <person name="Strempel S."/>
            <person name="Sturgill D."/>
            <person name="Sutton G."/>
            <person name="Sutton G.G."/>
            <person name="Tao W."/>
            <person name="Teichmann S."/>
            <person name="Tobari Y.N."/>
            <person name="Tomimura Y."/>
            <person name="Tsolas J.M."/>
            <person name="Valente V.L."/>
            <person name="Venter E."/>
            <person name="Venter J.C."/>
            <person name="Vicario S."/>
            <person name="Vieira F.G."/>
            <person name="Vilella A.J."/>
            <person name="Villasante A."/>
            <person name="Walenz B."/>
            <person name="Wang J."/>
            <person name="Wasserman M."/>
            <person name="Watts T."/>
            <person name="Wilson D."/>
            <person name="Wilson R.K."/>
            <person name="Wing R.A."/>
            <person name="Wolfner M.F."/>
            <person name="Wong A."/>
            <person name="Wong G.K."/>
            <person name="Wu C.I."/>
            <person name="Wu G."/>
            <person name="Yamamoto D."/>
            <person name="Yang H.P."/>
            <person name="Yang S.P."/>
            <person name="Yorke J.A."/>
            <person name="Yoshida K."/>
            <person name="Zdobnov E."/>
            <person name="Zhang P."/>
            <person name="Zhang Y."/>
            <person name="Zimin A.V."/>
            <person name="Baldwin J."/>
            <person name="Abdouelleil A."/>
            <person name="Abdulkadir J."/>
            <person name="Abebe A."/>
            <person name="Abera B."/>
            <person name="Abreu J."/>
            <person name="Acer S.C."/>
            <person name="Aftuck L."/>
            <person name="Alexander A."/>
            <person name="An P."/>
            <person name="Anderson E."/>
            <person name="Anderson S."/>
            <person name="Arachi H."/>
            <person name="Azer M."/>
            <person name="Bachantsang P."/>
            <person name="Barry A."/>
            <person name="Bayul T."/>
            <person name="Berlin A."/>
            <person name="Bessette D."/>
            <person name="Bloom T."/>
            <person name="Blye J."/>
            <person name="Boguslavskiy L."/>
            <person name="Bonnet C."/>
            <person name="Boukhgalter B."/>
            <person name="Bourzgui I."/>
            <person name="Brown A."/>
            <person name="Cahill P."/>
            <person name="Channer S."/>
            <person name="Cheshatsang Y."/>
            <person name="Chuda L."/>
            <person name="Citroen M."/>
            <person name="Collymore A."/>
            <person name="Cooke P."/>
            <person name="Costello M."/>
            <person name="D'Aco K."/>
            <person name="Daza R."/>
            <person name="De Haan G."/>
            <person name="DeGray S."/>
            <person name="DeMaso C."/>
            <person name="Dhargay N."/>
            <person name="Dooley K."/>
            <person name="Dooley E."/>
            <person name="Doricent M."/>
            <person name="Dorje P."/>
            <person name="Dorjee K."/>
            <person name="Dupes A."/>
            <person name="Elong R."/>
            <person name="Falk J."/>
            <person name="Farina A."/>
            <person name="Faro S."/>
            <person name="Ferguson D."/>
            <person name="Fisher S."/>
            <person name="Foley C.D."/>
            <person name="Franke A."/>
            <person name="Friedrich D."/>
            <person name="Gadbois L."/>
            <person name="Gearin G."/>
            <person name="Gearin C.R."/>
            <person name="Giannoukos G."/>
            <person name="Goode T."/>
            <person name="Graham J."/>
            <person name="Grandbois E."/>
            <person name="Grewal S."/>
            <person name="Gyaltsen K."/>
            <person name="Hafez N."/>
            <person name="Hagos B."/>
            <person name="Hall J."/>
            <person name="Henson C."/>
            <person name="Hollinger A."/>
            <person name="Honan T."/>
            <person name="Huard M.D."/>
            <person name="Hughes L."/>
            <person name="Hurhula B."/>
            <person name="Husby M.E."/>
            <person name="Kamat A."/>
            <person name="Kanga B."/>
            <person name="Kashin S."/>
            <person name="Khazanovich D."/>
            <person name="Kisner P."/>
            <person name="Lance K."/>
            <person name="Lara M."/>
            <person name="Lee W."/>
            <person name="Lennon N."/>
            <person name="Letendre F."/>
            <person name="LeVine R."/>
            <person name="Lipovsky A."/>
            <person name="Liu X."/>
            <person name="Liu J."/>
            <person name="Liu S."/>
            <person name="Lokyitsang T."/>
            <person name="Lokyitsang Y."/>
            <person name="Lubonja R."/>
            <person name="Lui A."/>
            <person name="MacDonald P."/>
            <person name="Magnisalis V."/>
            <person name="Maru K."/>
            <person name="Matthews C."/>
            <person name="McCusker W."/>
            <person name="McDonough S."/>
            <person name="Mehta T."/>
            <person name="Meldrim J."/>
            <person name="Meneus L."/>
            <person name="Mihai O."/>
            <person name="Mihalev A."/>
            <person name="Mihova T."/>
            <person name="Mittelman R."/>
            <person name="Mlenga V."/>
            <person name="Montmayeur A."/>
            <person name="Mulrain L."/>
            <person name="Navidi A."/>
            <person name="Naylor J."/>
            <person name="Negash T."/>
            <person name="Nguyen T."/>
            <person name="Nguyen N."/>
            <person name="Nicol R."/>
            <person name="Norbu C."/>
            <person name="Norbu N."/>
            <person name="Novod N."/>
            <person name="O'Neill B."/>
            <person name="Osman S."/>
            <person name="Markiewicz E."/>
            <person name="Oyono O.L."/>
            <person name="Patti C."/>
            <person name="Phunkhang P."/>
            <person name="Pierre F."/>
            <person name="Priest M."/>
            <person name="Raghuraman S."/>
            <person name="Rege F."/>
            <person name="Reyes R."/>
            <person name="Rise C."/>
            <person name="Rogov P."/>
            <person name="Ross K."/>
            <person name="Ryan E."/>
            <person name="Settipalli S."/>
            <person name="Shea T."/>
            <person name="Sherpa N."/>
            <person name="Shi L."/>
            <person name="Shih D."/>
            <person name="Sparrow T."/>
            <person name="Spaulding J."/>
            <person name="Stalker J."/>
            <person name="Stange-Thomann N."/>
            <person name="Stavropoulos S."/>
            <person name="Stone C."/>
            <person name="Strader C."/>
            <person name="Tesfaye S."/>
            <person name="Thomson T."/>
            <person name="Thoulutsang Y."/>
            <person name="Thoulutsang D."/>
            <person name="Topham K."/>
            <person name="Topping I."/>
            <person name="Tsamla T."/>
            <person name="Vassiliev H."/>
            <person name="Vo A."/>
            <person name="Wangchuk T."/>
            <person name="Wangdi T."/>
            <person name="Weiand M."/>
            <person name="Wilkinson J."/>
            <person name="Wilson A."/>
            <person name="Yadav S."/>
            <person name="Young G."/>
            <person name="Yu Q."/>
            <person name="Zembek L."/>
            <person name="Zhong D."/>
            <person name="Zimmer A."/>
            <person name="Zwirko Z."/>
            <person name="Jaffe D.B."/>
            <person name="Alvarez P."/>
            <person name="Brockman W."/>
            <person name="Butler J."/>
            <person name="Chin C."/>
            <person name="Gnerre S."/>
            <person name="Grabherr M."/>
            <person name="Kleber M."/>
            <person name="Mauceli E."/>
            <person name="MacCallum I."/>
        </authorList>
    </citation>
    <scope>NUCLEOTIDE SEQUENCE [LARGE SCALE GENOMIC DNA]</scope>
    <source>
        <strain evidence="9">Tucson 14030-0811.24</strain>
    </source>
</reference>
<dbReference type="InParanoid" id="B4NAX4"/>
<evidence type="ECO:0000256" key="4">
    <source>
        <dbReference type="ARBA" id="ARBA00022833"/>
    </source>
</evidence>
<dbReference type="Pfam" id="PF25569">
    <property type="entry name" value="TPR_ZFYVE26"/>
    <property type="match status" value="1"/>
</dbReference>
<evidence type="ECO:0000256" key="6">
    <source>
        <dbReference type="SAM" id="MobiDB-lite"/>
    </source>
</evidence>
<dbReference type="GO" id="GO:0000724">
    <property type="term" value="P:double-strand break repair via homologous recombination"/>
    <property type="evidence" value="ECO:0007669"/>
    <property type="project" value="InterPro"/>
</dbReference>
<evidence type="ECO:0000256" key="1">
    <source>
        <dbReference type="ARBA" id="ARBA00022553"/>
    </source>
</evidence>
<dbReference type="Pfam" id="PF01363">
    <property type="entry name" value="FYVE"/>
    <property type="match status" value="1"/>
</dbReference>
<dbReference type="EMBL" id="CH964232">
    <property type="protein sequence ID" value="EDW80938.2"/>
    <property type="molecule type" value="Genomic_DNA"/>
</dbReference>
<evidence type="ECO:0000313" key="9">
    <source>
        <dbReference type="Proteomes" id="UP000007798"/>
    </source>
</evidence>